<keyword evidence="1" id="KW-1133">Transmembrane helix</keyword>
<dbReference type="EMBL" id="BKCJ011158655">
    <property type="protein sequence ID" value="GFC96179.1"/>
    <property type="molecule type" value="Genomic_DNA"/>
</dbReference>
<comment type="caution">
    <text evidence="2">The sequence shown here is derived from an EMBL/GenBank/DDBJ whole genome shotgun (WGS) entry which is preliminary data.</text>
</comment>
<keyword evidence="1" id="KW-0472">Membrane</keyword>
<organism evidence="2">
    <name type="scientific">Tanacetum cinerariifolium</name>
    <name type="common">Dalmatian daisy</name>
    <name type="synonym">Chrysanthemum cinerariifolium</name>
    <dbReference type="NCBI Taxonomy" id="118510"/>
    <lineage>
        <taxon>Eukaryota</taxon>
        <taxon>Viridiplantae</taxon>
        <taxon>Streptophyta</taxon>
        <taxon>Embryophyta</taxon>
        <taxon>Tracheophyta</taxon>
        <taxon>Spermatophyta</taxon>
        <taxon>Magnoliopsida</taxon>
        <taxon>eudicotyledons</taxon>
        <taxon>Gunneridae</taxon>
        <taxon>Pentapetalae</taxon>
        <taxon>asterids</taxon>
        <taxon>campanulids</taxon>
        <taxon>Asterales</taxon>
        <taxon>Asteraceae</taxon>
        <taxon>Asteroideae</taxon>
        <taxon>Anthemideae</taxon>
        <taxon>Anthemidinae</taxon>
        <taxon>Tanacetum</taxon>
    </lineage>
</organism>
<dbReference type="AlphaFoldDB" id="A0A699SG13"/>
<reference evidence="2" key="1">
    <citation type="journal article" date="2019" name="Sci. Rep.">
        <title>Draft genome of Tanacetum cinerariifolium, the natural source of mosquito coil.</title>
        <authorList>
            <person name="Yamashiro T."/>
            <person name="Shiraishi A."/>
            <person name="Satake H."/>
            <person name="Nakayama K."/>
        </authorList>
    </citation>
    <scope>NUCLEOTIDE SEQUENCE</scope>
</reference>
<gene>
    <name evidence="2" type="ORF">Tci_868149</name>
</gene>
<sequence length="98" mass="10704">MPWRSTFKTAIPLRIYPIVPLSIYNVRVARTSVVASKVPYLVALVALLGTRAIVMKMSLGALGQISTVRLPLAHPHIVDLGDILPFRGLLLVTMVVSE</sequence>
<accession>A0A699SG13</accession>
<evidence type="ECO:0000256" key="1">
    <source>
        <dbReference type="SAM" id="Phobius"/>
    </source>
</evidence>
<proteinExistence type="predicted"/>
<keyword evidence="1" id="KW-0812">Transmembrane</keyword>
<name>A0A699SG13_TANCI</name>
<protein>
    <submittedName>
        <fullName evidence="2">Uncharacterized protein</fullName>
    </submittedName>
</protein>
<evidence type="ECO:0000313" key="2">
    <source>
        <dbReference type="EMBL" id="GFC96179.1"/>
    </source>
</evidence>
<feature type="transmembrane region" description="Helical" evidence="1">
    <location>
        <begin position="38"/>
        <end position="54"/>
    </location>
</feature>